<dbReference type="AlphaFoldDB" id="A0A841AKC8"/>
<dbReference type="GO" id="GO:0016887">
    <property type="term" value="F:ATP hydrolysis activity"/>
    <property type="evidence" value="ECO:0007669"/>
    <property type="project" value="InterPro"/>
</dbReference>
<proteinExistence type="inferred from homology"/>
<dbReference type="CDD" id="cd03224">
    <property type="entry name" value="ABC_TM1139_LivF_branched"/>
    <property type="match status" value="1"/>
</dbReference>
<protein>
    <submittedName>
        <fullName evidence="7">Branched-chain amino acid transport system ATP-binding protein</fullName>
    </submittedName>
</protein>
<sequence>MTNILEINDLVLSYGAAAAVRGINLHVAEGEVVTLIGANGAGKSTTLKGIVGLVKPSGGSVTFAGEPTAKRRTDWLARHGMNLVPEGRKVFAALTVAENLDVAASASNLRGHALKELIREIYGIFPRLDERKDSLSWTLSGGEQQMLAMGRALIAKPRLLLLDEPSLGLSPKLATEVVQLISRYSRDHGLSVLLVEQNARLALSASDRGYVMETGRIVAEGSADDLQDNQEVRRAYLGS</sequence>
<keyword evidence="3" id="KW-0547">Nucleotide-binding</keyword>
<evidence type="ECO:0000256" key="5">
    <source>
        <dbReference type="ARBA" id="ARBA00022970"/>
    </source>
</evidence>
<accession>A0A841AKC8</accession>
<dbReference type="EMBL" id="JACHMJ010000001">
    <property type="protein sequence ID" value="MBB5842176.1"/>
    <property type="molecule type" value="Genomic_DNA"/>
</dbReference>
<evidence type="ECO:0000256" key="4">
    <source>
        <dbReference type="ARBA" id="ARBA00022840"/>
    </source>
</evidence>
<keyword evidence="5" id="KW-0029">Amino-acid transport</keyword>
<dbReference type="PROSITE" id="PS50893">
    <property type="entry name" value="ABC_TRANSPORTER_2"/>
    <property type="match status" value="1"/>
</dbReference>
<dbReference type="RefSeq" id="WP_221420423.1">
    <property type="nucleotide sequence ID" value="NZ_JACHMJ010000001.1"/>
</dbReference>
<keyword evidence="2" id="KW-0813">Transport</keyword>
<name>A0A841AKC8_9MICO</name>
<dbReference type="PANTHER" id="PTHR43820:SF4">
    <property type="entry name" value="HIGH-AFFINITY BRANCHED-CHAIN AMINO ACID TRANSPORT ATP-BINDING PROTEIN LIVF"/>
    <property type="match status" value="1"/>
</dbReference>
<organism evidence="7 8">
    <name type="scientific">Conyzicola lurida</name>
    <dbReference type="NCBI Taxonomy" id="1172621"/>
    <lineage>
        <taxon>Bacteria</taxon>
        <taxon>Bacillati</taxon>
        <taxon>Actinomycetota</taxon>
        <taxon>Actinomycetes</taxon>
        <taxon>Micrococcales</taxon>
        <taxon>Microbacteriaceae</taxon>
        <taxon>Conyzicola</taxon>
    </lineage>
</organism>
<comment type="caution">
    <text evidence="7">The sequence shown here is derived from an EMBL/GenBank/DDBJ whole genome shotgun (WGS) entry which is preliminary data.</text>
</comment>
<dbReference type="InterPro" id="IPR027417">
    <property type="entry name" value="P-loop_NTPase"/>
</dbReference>
<evidence type="ECO:0000256" key="1">
    <source>
        <dbReference type="ARBA" id="ARBA00005417"/>
    </source>
</evidence>
<evidence type="ECO:0000256" key="3">
    <source>
        <dbReference type="ARBA" id="ARBA00022741"/>
    </source>
</evidence>
<comment type="similarity">
    <text evidence="1">Belongs to the ABC transporter superfamily.</text>
</comment>
<keyword evidence="8" id="KW-1185">Reference proteome</keyword>
<evidence type="ECO:0000259" key="6">
    <source>
        <dbReference type="PROSITE" id="PS50893"/>
    </source>
</evidence>
<keyword evidence="4 7" id="KW-0067">ATP-binding</keyword>
<dbReference type="PROSITE" id="PS00211">
    <property type="entry name" value="ABC_TRANSPORTER_1"/>
    <property type="match status" value="1"/>
</dbReference>
<dbReference type="InterPro" id="IPR003593">
    <property type="entry name" value="AAA+_ATPase"/>
</dbReference>
<dbReference type="InterPro" id="IPR003439">
    <property type="entry name" value="ABC_transporter-like_ATP-bd"/>
</dbReference>
<dbReference type="GO" id="GO:0005524">
    <property type="term" value="F:ATP binding"/>
    <property type="evidence" value="ECO:0007669"/>
    <property type="project" value="UniProtKB-KW"/>
</dbReference>
<evidence type="ECO:0000313" key="7">
    <source>
        <dbReference type="EMBL" id="MBB5842176.1"/>
    </source>
</evidence>
<dbReference type="Pfam" id="PF00005">
    <property type="entry name" value="ABC_tran"/>
    <property type="match status" value="1"/>
</dbReference>
<evidence type="ECO:0000313" key="8">
    <source>
        <dbReference type="Proteomes" id="UP000536685"/>
    </source>
</evidence>
<dbReference type="Proteomes" id="UP000536685">
    <property type="component" value="Unassembled WGS sequence"/>
</dbReference>
<evidence type="ECO:0000256" key="2">
    <source>
        <dbReference type="ARBA" id="ARBA00022448"/>
    </source>
</evidence>
<dbReference type="Pfam" id="PF12399">
    <property type="entry name" value="BCA_ABC_TP_C"/>
    <property type="match status" value="1"/>
</dbReference>
<gene>
    <name evidence="7" type="ORF">HD599_000499</name>
</gene>
<dbReference type="PANTHER" id="PTHR43820">
    <property type="entry name" value="HIGH-AFFINITY BRANCHED-CHAIN AMINO ACID TRANSPORT ATP-BINDING PROTEIN LIVF"/>
    <property type="match status" value="1"/>
</dbReference>
<dbReference type="InterPro" id="IPR032823">
    <property type="entry name" value="BCA_ABC_TP_C"/>
</dbReference>
<dbReference type="InterPro" id="IPR052156">
    <property type="entry name" value="BCAA_Transport_ATP-bd_LivF"/>
</dbReference>
<dbReference type="SUPFAM" id="SSF52540">
    <property type="entry name" value="P-loop containing nucleoside triphosphate hydrolases"/>
    <property type="match status" value="1"/>
</dbReference>
<dbReference type="InterPro" id="IPR017871">
    <property type="entry name" value="ABC_transporter-like_CS"/>
</dbReference>
<dbReference type="GO" id="GO:0015807">
    <property type="term" value="P:L-amino acid transport"/>
    <property type="evidence" value="ECO:0007669"/>
    <property type="project" value="TreeGrafter"/>
</dbReference>
<dbReference type="SMART" id="SM00382">
    <property type="entry name" value="AAA"/>
    <property type="match status" value="1"/>
</dbReference>
<reference evidence="7 8" key="1">
    <citation type="submission" date="2020-08" db="EMBL/GenBank/DDBJ databases">
        <title>Sequencing the genomes of 1000 actinobacteria strains.</title>
        <authorList>
            <person name="Klenk H.-P."/>
        </authorList>
    </citation>
    <scope>NUCLEOTIDE SEQUENCE [LARGE SCALE GENOMIC DNA]</scope>
    <source>
        <strain evidence="7 8">DSM 105784</strain>
    </source>
</reference>
<dbReference type="GO" id="GO:0015658">
    <property type="term" value="F:branched-chain amino acid transmembrane transporter activity"/>
    <property type="evidence" value="ECO:0007669"/>
    <property type="project" value="TreeGrafter"/>
</dbReference>
<dbReference type="Gene3D" id="3.40.50.300">
    <property type="entry name" value="P-loop containing nucleotide triphosphate hydrolases"/>
    <property type="match status" value="1"/>
</dbReference>
<feature type="domain" description="ABC transporter" evidence="6">
    <location>
        <begin position="5"/>
        <end position="239"/>
    </location>
</feature>